<dbReference type="InterPro" id="IPR038475">
    <property type="entry name" value="RecG_C_sf"/>
</dbReference>
<comment type="caution">
    <text evidence="2">The sequence shown here is derived from an EMBL/GenBank/DDBJ whole genome shotgun (WGS) entry which is preliminary data.</text>
</comment>
<dbReference type="InterPro" id="IPR007421">
    <property type="entry name" value="Schlafen_AlbA_2_dom"/>
</dbReference>
<dbReference type="Gene3D" id="3.30.565.60">
    <property type="match status" value="1"/>
</dbReference>
<organism evidence="2 3">
    <name type="scientific">Companilactobacillus nantensis DSM 16982</name>
    <dbReference type="NCBI Taxonomy" id="1423774"/>
    <lineage>
        <taxon>Bacteria</taxon>
        <taxon>Bacillati</taxon>
        <taxon>Bacillota</taxon>
        <taxon>Bacilli</taxon>
        <taxon>Lactobacillales</taxon>
        <taxon>Lactobacillaceae</taxon>
        <taxon>Companilactobacillus</taxon>
    </lineage>
</organism>
<dbReference type="Gene3D" id="3.30.950.30">
    <property type="entry name" value="Schlafen, AAA domain"/>
    <property type="match status" value="1"/>
</dbReference>
<dbReference type="Pfam" id="PF13749">
    <property type="entry name" value="HATPase_c_4"/>
    <property type="match status" value="1"/>
</dbReference>
<proteinExistence type="predicted"/>
<dbReference type="PANTHER" id="PTHR30595:SF6">
    <property type="entry name" value="SCHLAFEN ALBA-2 DOMAIN-CONTAINING PROTEIN"/>
    <property type="match status" value="1"/>
</dbReference>
<dbReference type="STRING" id="1423774.FD31_GL001302"/>
<dbReference type="Pfam" id="PF04326">
    <property type="entry name" value="SLFN_AlbA_2"/>
    <property type="match status" value="1"/>
</dbReference>
<evidence type="ECO:0000259" key="1">
    <source>
        <dbReference type="Pfam" id="PF04326"/>
    </source>
</evidence>
<dbReference type="Gene3D" id="1.10.10.10">
    <property type="entry name" value="Winged helix-like DNA-binding domain superfamily/Winged helix DNA-binding domain"/>
    <property type="match status" value="1"/>
</dbReference>
<sequence>MLSLKDQEQFPSESEVIEYKAEFNEKCKREIAALLNGGQTAYIYFGIDDNRRLNRLFFNMERHKVEEQLSHWLSSGIYYPSPIGLVKAKLENDIFCIEVNPGPSKPYFLDGRAYVRNGSESVKASSEKLTKMIFSQKLDTFDISESPVQELNFDTIKDIFKKQKLDYKPKALGFFSKDNKYTNAAFLFSDQNTFSVKVAIFDGKTVDRFKDRREFVGSLPKQIDEVLTYVNLNNALSAEITGKGQRDEKRSYPKVAIREAFVNAIVHRSYFSRSPIQIEIFDDRLTIMSPGPLPGGMMLKSVLNGQTFPRNPQIVKTLHKLKYIEDYGTGIRRILSSYEEEEVHPNFDAQEDFVKVAFPNLNYKEKTSEVEVIKPDISGLGEDSLGIPDNWRQVIAYLGTHPYITRPVVELLLDTKDSQANKNLKDMVDSKILKKIGSGPATRYVLINNLSS</sequence>
<gene>
    <name evidence="2" type="ORF">FD31_GL001302</name>
</gene>
<dbReference type="Proteomes" id="UP000051302">
    <property type="component" value="Unassembled WGS sequence"/>
</dbReference>
<accession>A0A0R1WBH2</accession>
<dbReference type="RefSeq" id="WP_057892714.1">
    <property type="nucleotide sequence ID" value="NZ_AZFV01000024.1"/>
</dbReference>
<dbReference type="InterPro" id="IPR036388">
    <property type="entry name" value="WH-like_DNA-bd_sf"/>
</dbReference>
<dbReference type="PATRIC" id="fig|1423774.3.peg.1353"/>
<evidence type="ECO:0000313" key="3">
    <source>
        <dbReference type="Proteomes" id="UP000051302"/>
    </source>
</evidence>
<reference evidence="2 3" key="1">
    <citation type="journal article" date="2015" name="Genome Announc.">
        <title>Expanding the biotechnology potential of lactobacilli through comparative genomics of 213 strains and associated genera.</title>
        <authorList>
            <person name="Sun Z."/>
            <person name="Harris H.M."/>
            <person name="McCann A."/>
            <person name="Guo C."/>
            <person name="Argimon S."/>
            <person name="Zhang W."/>
            <person name="Yang X."/>
            <person name="Jeffery I.B."/>
            <person name="Cooney J.C."/>
            <person name="Kagawa T.F."/>
            <person name="Liu W."/>
            <person name="Song Y."/>
            <person name="Salvetti E."/>
            <person name="Wrobel A."/>
            <person name="Rasinkangas P."/>
            <person name="Parkhill J."/>
            <person name="Rea M.C."/>
            <person name="O'Sullivan O."/>
            <person name="Ritari J."/>
            <person name="Douillard F.P."/>
            <person name="Paul Ross R."/>
            <person name="Yang R."/>
            <person name="Briner A.E."/>
            <person name="Felis G.E."/>
            <person name="de Vos W.M."/>
            <person name="Barrangou R."/>
            <person name="Klaenhammer T.R."/>
            <person name="Caufield P.W."/>
            <person name="Cui Y."/>
            <person name="Zhang H."/>
            <person name="O'Toole P.W."/>
        </authorList>
    </citation>
    <scope>NUCLEOTIDE SEQUENCE [LARGE SCALE GENOMIC DNA]</scope>
    <source>
        <strain evidence="2 3">DSM 16982</strain>
    </source>
</reference>
<name>A0A0R1WBH2_9LACO</name>
<feature type="domain" description="Schlafen AlbA-2" evidence="1">
    <location>
        <begin position="13"/>
        <end position="124"/>
    </location>
</feature>
<protein>
    <submittedName>
        <fullName evidence="2">Transcriptional regulator</fullName>
    </submittedName>
</protein>
<dbReference type="EMBL" id="AZFV01000024">
    <property type="protein sequence ID" value="KRM15294.1"/>
    <property type="molecule type" value="Genomic_DNA"/>
</dbReference>
<dbReference type="AlphaFoldDB" id="A0A0R1WBH2"/>
<evidence type="ECO:0000313" key="2">
    <source>
        <dbReference type="EMBL" id="KRM15294.1"/>
    </source>
</evidence>
<dbReference type="InterPro" id="IPR038461">
    <property type="entry name" value="Schlafen_AlbA_2_dom_sf"/>
</dbReference>
<keyword evidence="3" id="KW-1185">Reference proteome</keyword>
<dbReference type="PANTHER" id="PTHR30595">
    <property type="entry name" value="GLPR-RELATED TRANSCRIPTIONAL REPRESSOR"/>
    <property type="match status" value="1"/>
</dbReference>